<proteinExistence type="predicted"/>
<sequence>MVFSCSEDYTGNSDGSSDNSEYNSLKNVNTPVTDYAFEDMRIDIGIELLKVPKRIRAMTNTSDLTNKALDCSFGFGFCITISIDWDAIQAPHLGGVDPITTGENQVIAVYKPDEITETVTFYFPNDLTSLDQFSEEDIQEFTVFEDLEIAEGMVLKPGDYPLQYDSLGNLAYVVDMY</sequence>
<dbReference type="AlphaFoldDB" id="A0A2M9R2N6"/>
<dbReference type="EMBL" id="NIPO01000001">
    <property type="protein sequence ID" value="PJR03126.1"/>
    <property type="molecule type" value="Genomic_DNA"/>
</dbReference>
<protein>
    <submittedName>
        <fullName evidence="2">Uncharacterized protein</fullName>
    </submittedName>
</protein>
<evidence type="ECO:0000256" key="1">
    <source>
        <dbReference type="SAM" id="MobiDB-lite"/>
    </source>
</evidence>
<accession>A0A2M9R2N6</accession>
<organism evidence="2 3">
    <name type="scientific">Avrilella dinanensis</name>
    <dbReference type="NCBI Taxonomy" id="2008672"/>
    <lineage>
        <taxon>Bacteria</taxon>
        <taxon>Pseudomonadati</taxon>
        <taxon>Bacteroidota</taxon>
        <taxon>Flavobacteriia</taxon>
        <taxon>Flavobacteriales</taxon>
        <taxon>Flavobacteriaceae</taxon>
        <taxon>Avrilella</taxon>
    </lineage>
</organism>
<name>A0A2M9R2N6_9FLAO</name>
<evidence type="ECO:0000313" key="3">
    <source>
        <dbReference type="Proteomes" id="UP000231960"/>
    </source>
</evidence>
<comment type="caution">
    <text evidence="2">The sequence shown here is derived from an EMBL/GenBank/DDBJ whole genome shotgun (WGS) entry which is preliminary data.</text>
</comment>
<evidence type="ECO:0000313" key="2">
    <source>
        <dbReference type="EMBL" id="PJR03126.1"/>
    </source>
</evidence>
<feature type="region of interest" description="Disordered" evidence="1">
    <location>
        <begin position="1"/>
        <end position="23"/>
    </location>
</feature>
<dbReference type="Proteomes" id="UP000231960">
    <property type="component" value="Unassembled WGS sequence"/>
</dbReference>
<gene>
    <name evidence="2" type="ORF">CDL10_00400</name>
</gene>
<reference evidence="2 3" key="1">
    <citation type="submission" date="2017-06" db="EMBL/GenBank/DDBJ databases">
        <title>Description of Avrilella dinanensis gen. nov. sp. nov.</title>
        <authorList>
            <person name="Leyer C."/>
            <person name="Sassi M."/>
            <person name="Minet J."/>
            <person name="Kayal S."/>
            <person name="Cattoir V."/>
        </authorList>
    </citation>
    <scope>NUCLEOTIDE SEQUENCE [LARGE SCALE GENOMIC DNA]</scope>
    <source>
        <strain evidence="2 3">UR159</strain>
    </source>
</reference>
<keyword evidence="3" id="KW-1185">Reference proteome</keyword>
<feature type="compositionally biased region" description="Polar residues" evidence="1">
    <location>
        <begin position="7"/>
        <end position="23"/>
    </location>
</feature>